<dbReference type="AlphaFoldDB" id="A0A518IYP0"/>
<protein>
    <recommendedName>
        <fullName evidence="3 9">Biotin carboxyl carrier protein of acetyl-CoA carboxylase</fullName>
    </recommendedName>
</protein>
<dbReference type="InterPro" id="IPR050709">
    <property type="entry name" value="Biotin_Carboxyl_Carrier/Decarb"/>
</dbReference>
<evidence type="ECO:0000313" key="12">
    <source>
        <dbReference type="Proteomes" id="UP000316770"/>
    </source>
</evidence>
<evidence type="ECO:0000256" key="7">
    <source>
        <dbReference type="ARBA" id="ARBA00023160"/>
    </source>
</evidence>
<evidence type="ECO:0000259" key="10">
    <source>
        <dbReference type="PROSITE" id="PS50968"/>
    </source>
</evidence>
<keyword evidence="7 9" id="KW-0275">Fatty acid biosynthesis</keyword>
<dbReference type="InterPro" id="IPR000089">
    <property type="entry name" value="Biotin_lipoyl"/>
</dbReference>
<evidence type="ECO:0000256" key="3">
    <source>
        <dbReference type="ARBA" id="ARBA00017562"/>
    </source>
</evidence>
<dbReference type="RefSeq" id="WP_145288349.1">
    <property type="nucleotide sequence ID" value="NZ_CP036318.1"/>
</dbReference>
<dbReference type="EMBL" id="CP036318">
    <property type="protein sequence ID" value="QDV58206.1"/>
    <property type="molecule type" value="Genomic_DNA"/>
</dbReference>
<sequence>MSGDVFDIEQIRKLVELMEEHNLAEVDLKQDQKTIKLCRGGFAAAPAPMMVPQAVAPAAPAAAPAAAAPAADGANIAIIKAPMVGTFYARANPEASPFVSVGDSVNADTTICIVEAMKVFNEIPAEISGKVVAILAKDGEAVDFGKPLFKIDTSA</sequence>
<evidence type="ECO:0000256" key="5">
    <source>
        <dbReference type="ARBA" id="ARBA00022832"/>
    </source>
</evidence>
<dbReference type="PROSITE" id="PS50968">
    <property type="entry name" value="BIOTINYL_LIPOYL"/>
    <property type="match status" value="1"/>
</dbReference>
<dbReference type="CDD" id="cd06850">
    <property type="entry name" value="biotinyl_domain"/>
    <property type="match status" value="1"/>
</dbReference>
<dbReference type="InterPro" id="IPR011053">
    <property type="entry name" value="Single_hybrid_motif"/>
</dbReference>
<dbReference type="PRINTS" id="PR01071">
    <property type="entry name" value="ACOABIOTINCC"/>
</dbReference>
<name>A0A518IYP0_9BACT</name>
<evidence type="ECO:0000256" key="2">
    <source>
        <dbReference type="ARBA" id="ARBA00005194"/>
    </source>
</evidence>
<dbReference type="Gene3D" id="2.40.50.100">
    <property type="match status" value="1"/>
</dbReference>
<dbReference type="Proteomes" id="UP000316770">
    <property type="component" value="Chromosome"/>
</dbReference>
<dbReference type="GO" id="GO:0003989">
    <property type="term" value="F:acetyl-CoA carboxylase activity"/>
    <property type="evidence" value="ECO:0007669"/>
    <property type="project" value="InterPro"/>
</dbReference>
<keyword evidence="8 9" id="KW-0092">Biotin</keyword>
<dbReference type="InterPro" id="IPR001249">
    <property type="entry name" value="AcCoA_biotinCC"/>
</dbReference>
<comment type="pathway">
    <text evidence="2 9">Lipid metabolism; fatty acid biosynthesis.</text>
</comment>
<feature type="domain" description="Lipoyl-binding" evidence="10">
    <location>
        <begin position="76"/>
        <end position="152"/>
    </location>
</feature>
<keyword evidence="4 9" id="KW-0444">Lipid biosynthesis</keyword>
<keyword evidence="5 9" id="KW-0276">Fatty acid metabolism</keyword>
<organism evidence="11 12">
    <name type="scientific">Rosistilla oblonga</name>
    <dbReference type="NCBI Taxonomy" id="2527990"/>
    <lineage>
        <taxon>Bacteria</taxon>
        <taxon>Pseudomonadati</taxon>
        <taxon>Planctomycetota</taxon>
        <taxon>Planctomycetia</taxon>
        <taxon>Pirellulales</taxon>
        <taxon>Pirellulaceae</taxon>
        <taxon>Rosistilla</taxon>
    </lineage>
</organism>
<evidence type="ECO:0000256" key="8">
    <source>
        <dbReference type="ARBA" id="ARBA00023267"/>
    </source>
</evidence>
<dbReference type="Pfam" id="PF00364">
    <property type="entry name" value="Biotin_lipoyl"/>
    <property type="match status" value="1"/>
</dbReference>
<dbReference type="PROSITE" id="PS00188">
    <property type="entry name" value="BIOTIN"/>
    <property type="match status" value="1"/>
</dbReference>
<dbReference type="NCBIfam" id="TIGR00531">
    <property type="entry name" value="BCCP"/>
    <property type="match status" value="1"/>
</dbReference>
<dbReference type="PANTHER" id="PTHR45266">
    <property type="entry name" value="OXALOACETATE DECARBOXYLASE ALPHA CHAIN"/>
    <property type="match status" value="1"/>
</dbReference>
<gene>
    <name evidence="11" type="primary">accB</name>
    <name evidence="11" type="ORF">Mal33_42230</name>
</gene>
<dbReference type="SUPFAM" id="SSF51230">
    <property type="entry name" value="Single hybrid motif"/>
    <property type="match status" value="1"/>
</dbReference>
<keyword evidence="6 9" id="KW-0443">Lipid metabolism</keyword>
<evidence type="ECO:0000256" key="1">
    <source>
        <dbReference type="ARBA" id="ARBA00003761"/>
    </source>
</evidence>
<dbReference type="UniPathway" id="UPA00094"/>
<dbReference type="PANTHER" id="PTHR45266:SF3">
    <property type="entry name" value="OXALOACETATE DECARBOXYLASE ALPHA CHAIN"/>
    <property type="match status" value="1"/>
</dbReference>
<reference evidence="11 12" key="1">
    <citation type="submission" date="2019-02" db="EMBL/GenBank/DDBJ databases">
        <title>Deep-cultivation of Planctomycetes and their phenomic and genomic characterization uncovers novel biology.</title>
        <authorList>
            <person name="Wiegand S."/>
            <person name="Jogler M."/>
            <person name="Boedeker C."/>
            <person name="Pinto D."/>
            <person name="Vollmers J."/>
            <person name="Rivas-Marin E."/>
            <person name="Kohn T."/>
            <person name="Peeters S.H."/>
            <person name="Heuer A."/>
            <person name="Rast P."/>
            <person name="Oberbeckmann S."/>
            <person name="Bunk B."/>
            <person name="Jeske O."/>
            <person name="Meyerdierks A."/>
            <person name="Storesund J.E."/>
            <person name="Kallscheuer N."/>
            <person name="Luecker S."/>
            <person name="Lage O.M."/>
            <person name="Pohl T."/>
            <person name="Merkel B.J."/>
            <person name="Hornburger P."/>
            <person name="Mueller R.-W."/>
            <person name="Bruemmer F."/>
            <person name="Labrenz M."/>
            <person name="Spormann A.M."/>
            <person name="Op den Camp H."/>
            <person name="Overmann J."/>
            <person name="Amann R."/>
            <person name="Jetten M.S.M."/>
            <person name="Mascher T."/>
            <person name="Medema M.H."/>
            <person name="Devos D.P."/>
            <person name="Kaster A.-K."/>
            <person name="Ovreas L."/>
            <person name="Rohde M."/>
            <person name="Galperin M.Y."/>
            <person name="Jogler C."/>
        </authorList>
    </citation>
    <scope>NUCLEOTIDE SEQUENCE [LARGE SCALE GENOMIC DNA]</scope>
    <source>
        <strain evidence="11 12">Mal33</strain>
    </source>
</reference>
<evidence type="ECO:0000256" key="9">
    <source>
        <dbReference type="RuleBase" id="RU364072"/>
    </source>
</evidence>
<dbReference type="InterPro" id="IPR001882">
    <property type="entry name" value="Biotin_BS"/>
</dbReference>
<evidence type="ECO:0000256" key="4">
    <source>
        <dbReference type="ARBA" id="ARBA00022516"/>
    </source>
</evidence>
<proteinExistence type="predicted"/>
<evidence type="ECO:0000313" key="11">
    <source>
        <dbReference type="EMBL" id="QDV58206.1"/>
    </source>
</evidence>
<dbReference type="GO" id="GO:0009317">
    <property type="term" value="C:acetyl-CoA carboxylase complex"/>
    <property type="evidence" value="ECO:0007669"/>
    <property type="project" value="InterPro"/>
</dbReference>
<dbReference type="GO" id="GO:0006633">
    <property type="term" value="P:fatty acid biosynthetic process"/>
    <property type="evidence" value="ECO:0007669"/>
    <property type="project" value="UniProtKB-UniPathway"/>
</dbReference>
<keyword evidence="12" id="KW-1185">Reference proteome</keyword>
<accession>A0A518IYP0</accession>
<comment type="function">
    <text evidence="1 9">This protein is a component of the acetyl coenzyme A carboxylase complex; first, biotin carboxylase catalyzes the carboxylation of the carrier protein and then the transcarboxylase transfers the carboxyl group to form malonyl-CoA.</text>
</comment>
<evidence type="ECO:0000256" key="6">
    <source>
        <dbReference type="ARBA" id="ARBA00023098"/>
    </source>
</evidence>